<dbReference type="Proteomes" id="UP000189701">
    <property type="component" value="Unplaced"/>
</dbReference>
<dbReference type="PANTHER" id="PTHR33223">
    <property type="entry name" value="CCHC-TYPE DOMAIN-CONTAINING PROTEIN"/>
    <property type="match status" value="1"/>
</dbReference>
<proteinExistence type="predicted"/>
<evidence type="ECO:0000313" key="2">
    <source>
        <dbReference type="Proteomes" id="UP000189701"/>
    </source>
</evidence>
<protein>
    <submittedName>
        <fullName evidence="3">Uncharacterized protein LOC104237142</fullName>
    </submittedName>
</protein>
<accession>A0A1U7XF91</accession>
<feature type="compositionally biased region" description="Basic and acidic residues" evidence="1">
    <location>
        <begin position="211"/>
        <end position="220"/>
    </location>
</feature>
<evidence type="ECO:0000313" key="3">
    <source>
        <dbReference type="RefSeq" id="XP_009789533.1"/>
    </source>
</evidence>
<reference evidence="3" key="2">
    <citation type="submission" date="2025-08" db="UniProtKB">
        <authorList>
            <consortium name="RefSeq"/>
        </authorList>
    </citation>
    <scope>IDENTIFICATION</scope>
    <source>
        <tissue evidence="3">Leaf</tissue>
    </source>
</reference>
<dbReference type="RefSeq" id="XP_009789533.1">
    <property type="nucleotide sequence ID" value="XM_009791231.1"/>
</dbReference>
<keyword evidence="2" id="KW-1185">Reference proteome</keyword>
<evidence type="ECO:0000256" key="1">
    <source>
        <dbReference type="SAM" id="MobiDB-lite"/>
    </source>
</evidence>
<dbReference type="AlphaFoldDB" id="A0A1U7XF91"/>
<reference evidence="2" key="1">
    <citation type="journal article" date="2013" name="Genome Biol.">
        <title>Reference genomes and transcriptomes of Nicotiana sylvestris and Nicotiana tomentosiformis.</title>
        <authorList>
            <person name="Sierro N."/>
            <person name="Battey J.N."/>
            <person name="Ouadi S."/>
            <person name="Bovet L."/>
            <person name="Goepfert S."/>
            <person name="Bakaher N."/>
            <person name="Peitsch M.C."/>
            <person name="Ivanov N.V."/>
        </authorList>
    </citation>
    <scope>NUCLEOTIDE SEQUENCE [LARGE SCALE GENOMIC DNA]</scope>
</reference>
<feature type="region of interest" description="Disordered" evidence="1">
    <location>
        <begin position="197"/>
        <end position="220"/>
    </location>
</feature>
<sequence length="305" mass="34999">MSELPKYNGTIDPNEHITTYTYAVKGNNIKNDEIKSVLLKEFEETLLKGAMMWHHSLAPDLVNSLTILEDSFIKAHVGAIEAMTGKPDASEIKQRKNEIPREFASRSQMERTEQPLVSDNWAVQAFTQDLNEQSLAISRHLKQNLTRYPTKTWSDAHNRHQSQIKVVDDQMGAPSGSVYPSRLLVKKSMPNKERYLPYAADKRNAPRRNLPRNDRRMDRGQYPRGVVNRARFDGDMRPVRAPRPLGYNFNIVVSDIMFTVSKTRDAKWPRPTRSNPSQRNHSLVCELHNTHGHRAEDGHHSQATQ</sequence>
<dbReference type="PANTHER" id="PTHR33223:SF11">
    <property type="entry name" value="ELEMENT PROTEIN, PUTATIVE-RELATED"/>
    <property type="match status" value="1"/>
</dbReference>
<feature type="region of interest" description="Disordered" evidence="1">
    <location>
        <begin position="88"/>
        <end position="111"/>
    </location>
</feature>
<organism evidence="2 3">
    <name type="scientific">Nicotiana sylvestris</name>
    <name type="common">Wood tobacco</name>
    <name type="synonym">South American tobacco</name>
    <dbReference type="NCBI Taxonomy" id="4096"/>
    <lineage>
        <taxon>Eukaryota</taxon>
        <taxon>Viridiplantae</taxon>
        <taxon>Streptophyta</taxon>
        <taxon>Embryophyta</taxon>
        <taxon>Tracheophyta</taxon>
        <taxon>Spermatophyta</taxon>
        <taxon>Magnoliopsida</taxon>
        <taxon>eudicotyledons</taxon>
        <taxon>Gunneridae</taxon>
        <taxon>Pentapetalae</taxon>
        <taxon>asterids</taxon>
        <taxon>lamiids</taxon>
        <taxon>Solanales</taxon>
        <taxon>Solanaceae</taxon>
        <taxon>Nicotianoideae</taxon>
        <taxon>Nicotianeae</taxon>
        <taxon>Nicotiana</taxon>
    </lineage>
</organism>
<name>A0A1U7XF91_NICSY</name>
<gene>
    <name evidence="3" type="primary">LOC104237142</name>
</gene>